<name>A0A815GYD1_9BILA</name>
<accession>A0A815GYD1</accession>
<comment type="caution">
    <text evidence="1">The sequence shown here is derived from an EMBL/GenBank/DDBJ whole genome shotgun (WGS) entry which is preliminary data.</text>
</comment>
<evidence type="ECO:0000313" key="1">
    <source>
        <dbReference type="EMBL" id="CAF1345025.1"/>
    </source>
</evidence>
<dbReference type="EMBL" id="CAJNOL010005031">
    <property type="protein sequence ID" value="CAF1598787.1"/>
    <property type="molecule type" value="Genomic_DNA"/>
</dbReference>
<evidence type="ECO:0000313" key="4">
    <source>
        <dbReference type="Proteomes" id="UP000663870"/>
    </source>
</evidence>
<dbReference type="Proteomes" id="UP000663854">
    <property type="component" value="Unassembled WGS sequence"/>
</dbReference>
<dbReference type="EMBL" id="CAJNOH010003677">
    <property type="protein sequence ID" value="CAF1345025.1"/>
    <property type="molecule type" value="Genomic_DNA"/>
</dbReference>
<dbReference type="AlphaFoldDB" id="A0A815GYD1"/>
<keyword evidence="4" id="KW-1185">Reference proteome</keyword>
<evidence type="ECO:0000313" key="2">
    <source>
        <dbReference type="EMBL" id="CAF1598787.1"/>
    </source>
</evidence>
<proteinExistence type="predicted"/>
<dbReference type="Proteomes" id="UP000663870">
    <property type="component" value="Unassembled WGS sequence"/>
</dbReference>
<organism evidence="1 3">
    <name type="scientific">Rotaria sordida</name>
    <dbReference type="NCBI Taxonomy" id="392033"/>
    <lineage>
        <taxon>Eukaryota</taxon>
        <taxon>Metazoa</taxon>
        <taxon>Spiralia</taxon>
        <taxon>Gnathifera</taxon>
        <taxon>Rotifera</taxon>
        <taxon>Eurotatoria</taxon>
        <taxon>Bdelloidea</taxon>
        <taxon>Philodinida</taxon>
        <taxon>Philodinidae</taxon>
        <taxon>Rotaria</taxon>
    </lineage>
</organism>
<reference evidence="1" key="1">
    <citation type="submission" date="2021-02" db="EMBL/GenBank/DDBJ databases">
        <authorList>
            <person name="Nowell W R."/>
        </authorList>
    </citation>
    <scope>NUCLEOTIDE SEQUENCE</scope>
</reference>
<sequence length="317" mass="36394">MDKKSNEQWACSFTKVKAVVVQLDELISRITTDHNIQKTMEEPLSSDFSTTHADAGKLDNVDDDEVLKFAKNEIIHALDLDGYEKKDKIINDLLEYGRQSLSKYEEDLLPDIYEAAINENDGNLMKSLKKYFEQQLEVKYGSSNGWFILFLKEYKDAVNYDSVLKRTAEYGNKYLKDCPILSIILQLLFEGIDDTCMDETNVFNDLWCTITNNGLKSIENVSDNKKRSVLFQGLREYYRPKLFELLGKIKIPDKDNLYELALDNVAEYGWLQGLQAVKKRIIPRVFKTLLDNIPVSSDTSGKQGKLDLIEHLVCSSL</sequence>
<evidence type="ECO:0000313" key="3">
    <source>
        <dbReference type="Proteomes" id="UP000663854"/>
    </source>
</evidence>
<protein>
    <submittedName>
        <fullName evidence="1">Uncharacterized protein</fullName>
    </submittedName>
</protein>
<gene>
    <name evidence="2" type="ORF">JXQ802_LOCUS48053</name>
    <name evidence="1" type="ORF">PYM288_LOCUS32092</name>
</gene>